<dbReference type="AlphaFoldDB" id="A0A9W7SSQ5"/>
<keyword evidence="3" id="KW-1185">Reference proteome</keyword>
<proteinExistence type="predicted"/>
<dbReference type="OrthoDB" id="3879699at2759"/>
<keyword evidence="1" id="KW-0175">Coiled coil</keyword>
<name>A0A9W7SSQ5_9PEZI</name>
<gene>
    <name evidence="2" type="ORF">Tdes44962_MAKER02769</name>
</gene>
<dbReference type="Proteomes" id="UP001138500">
    <property type="component" value="Unassembled WGS sequence"/>
</dbReference>
<protein>
    <submittedName>
        <fullName evidence="2">Uncharacterized protein</fullName>
    </submittedName>
</protein>
<organism evidence="2 3">
    <name type="scientific">Teratosphaeria destructans</name>
    <dbReference type="NCBI Taxonomy" id="418781"/>
    <lineage>
        <taxon>Eukaryota</taxon>
        <taxon>Fungi</taxon>
        <taxon>Dikarya</taxon>
        <taxon>Ascomycota</taxon>
        <taxon>Pezizomycotina</taxon>
        <taxon>Dothideomycetes</taxon>
        <taxon>Dothideomycetidae</taxon>
        <taxon>Mycosphaerellales</taxon>
        <taxon>Teratosphaeriaceae</taxon>
        <taxon>Teratosphaeria</taxon>
    </lineage>
</organism>
<comment type="caution">
    <text evidence="2">The sequence shown here is derived from an EMBL/GenBank/DDBJ whole genome shotgun (WGS) entry which is preliminary data.</text>
</comment>
<evidence type="ECO:0000313" key="3">
    <source>
        <dbReference type="Proteomes" id="UP001138500"/>
    </source>
</evidence>
<evidence type="ECO:0000256" key="1">
    <source>
        <dbReference type="SAM" id="Coils"/>
    </source>
</evidence>
<accession>A0A9W7SSQ5</accession>
<evidence type="ECO:0000313" key="2">
    <source>
        <dbReference type="EMBL" id="KAH9827835.1"/>
    </source>
</evidence>
<reference evidence="2 3" key="1">
    <citation type="journal article" date="2018" name="IMA Fungus">
        <title>IMA Genome-F 10: Nine draft genome sequences of Claviceps purpurea s.lat., including C. arundinis, C. humidiphila, and C. cf. spartinae, pseudomolecules for the pitch canker pathogen Fusarium circinatum, draft genome of Davidsoniella eucalypti, Grosmannia galeiformis, Quambalaria eucalypti, and Teratosphaeria destructans.</title>
        <authorList>
            <person name="Wingfield B.D."/>
            <person name="Liu M."/>
            <person name="Nguyen H.D."/>
            <person name="Lane F.A."/>
            <person name="Morgan S.W."/>
            <person name="De Vos L."/>
            <person name="Wilken P.M."/>
            <person name="Duong T.A."/>
            <person name="Aylward J."/>
            <person name="Coetzee M.P."/>
            <person name="Dadej K."/>
            <person name="De Beer Z.W."/>
            <person name="Findlay W."/>
            <person name="Havenga M."/>
            <person name="Kolarik M."/>
            <person name="Menzies J.G."/>
            <person name="Naidoo K."/>
            <person name="Pochopski O."/>
            <person name="Shoukouhi P."/>
            <person name="Santana Q.C."/>
            <person name="Seifert K.A."/>
            <person name="Soal N."/>
            <person name="Steenkamp E.T."/>
            <person name="Tatham C.T."/>
            <person name="van der Nest M.A."/>
            <person name="Wingfield M.J."/>
        </authorList>
    </citation>
    <scope>NUCLEOTIDE SEQUENCE [LARGE SCALE GENOMIC DNA]</scope>
    <source>
        <strain evidence="2">CMW44962</strain>
    </source>
</reference>
<sequence>MSDSNLIDRLVGLEVEDGSAHGSVDLNTEEVRIDTVDKDMEMMEMMRSMKMTMESLAQRMDKLEVEVKTVKMSLLKSKPKDMFTMPNPDAHRQAHTLACVHVEELGGVCGQGRRYRVVHGREFVGPSVFASSGGTNSRSALASRGYDNKLQVWGVGFASLMYACIKMYMQWTGETGHVIDGIVLMKTYTNIVDVLYARIKSADLPAVQADSSNFMATLFARRDSNSLPESTARDWFELSQHSDGVECMSVIESIFMAAKMVPEAMGHPISQLIPQMLSPVVRNTSKGPSFSIVSTAKVTMSPNGHENFCKYLKMEALKTYVRHRLDGKSEHESMAVMAQLMKDTEMFDGKNLQG</sequence>
<dbReference type="EMBL" id="RIBY02001856">
    <property type="protein sequence ID" value="KAH9827835.1"/>
    <property type="molecule type" value="Genomic_DNA"/>
</dbReference>
<feature type="coiled-coil region" evidence="1">
    <location>
        <begin position="46"/>
        <end position="73"/>
    </location>
</feature>
<reference evidence="2 3" key="2">
    <citation type="journal article" date="2021" name="Curr. Genet.">
        <title>Genetic response to nitrogen starvation in the aggressive Eucalyptus foliar pathogen Teratosphaeria destructans.</title>
        <authorList>
            <person name="Havenga M."/>
            <person name="Wingfield B.D."/>
            <person name="Wingfield M.J."/>
            <person name="Dreyer L.L."/>
            <person name="Roets F."/>
            <person name="Aylward J."/>
        </authorList>
    </citation>
    <scope>NUCLEOTIDE SEQUENCE [LARGE SCALE GENOMIC DNA]</scope>
    <source>
        <strain evidence="2">CMW44962</strain>
    </source>
</reference>